<reference evidence="2" key="1">
    <citation type="journal article" date="2019" name="Int. J. Syst. Evol. Microbiol.">
        <title>The Global Catalogue of Microorganisms (GCM) 10K type strain sequencing project: providing services to taxonomists for standard genome sequencing and annotation.</title>
        <authorList>
            <consortium name="The Broad Institute Genomics Platform"/>
            <consortium name="The Broad Institute Genome Sequencing Center for Infectious Disease"/>
            <person name="Wu L."/>
            <person name="Ma J."/>
        </authorList>
    </citation>
    <scope>NUCLEOTIDE SEQUENCE [LARGE SCALE GENOMIC DNA]</scope>
    <source>
        <strain evidence="2">CGMCC 4.7144</strain>
    </source>
</reference>
<name>A0ABW1HFB2_9ACTN</name>
<evidence type="ECO:0000313" key="2">
    <source>
        <dbReference type="Proteomes" id="UP001596226"/>
    </source>
</evidence>
<comment type="caution">
    <text evidence="1">The sequence shown here is derived from an EMBL/GenBank/DDBJ whole genome shotgun (WGS) entry which is preliminary data.</text>
</comment>
<dbReference type="EMBL" id="JBHSQS010000024">
    <property type="protein sequence ID" value="MFC5927000.1"/>
    <property type="molecule type" value="Genomic_DNA"/>
</dbReference>
<evidence type="ECO:0000313" key="1">
    <source>
        <dbReference type="EMBL" id="MFC5927000.1"/>
    </source>
</evidence>
<proteinExistence type="predicted"/>
<gene>
    <name evidence="1" type="ORF">ACFQGL_27045</name>
</gene>
<keyword evidence="2" id="KW-1185">Reference proteome</keyword>
<sequence>MLTYYAIYRMDEKGDPAGLFIMDVGFGQAILWDHRAQAWSYDPDLVVRFLDDYRNIDRYRTVDRATAEGVALAVTGGVSLPDEQAIRGMFAAAGGASPHLTSGDQ</sequence>
<dbReference type="Proteomes" id="UP001596226">
    <property type="component" value="Unassembled WGS sequence"/>
</dbReference>
<protein>
    <submittedName>
        <fullName evidence="1">Uncharacterized protein</fullName>
    </submittedName>
</protein>
<dbReference type="RefSeq" id="WP_377515314.1">
    <property type="nucleotide sequence ID" value="NZ_JBHSQS010000024.1"/>
</dbReference>
<organism evidence="1 2">
    <name type="scientific">Micromonospora vulcania</name>
    <dbReference type="NCBI Taxonomy" id="1441873"/>
    <lineage>
        <taxon>Bacteria</taxon>
        <taxon>Bacillati</taxon>
        <taxon>Actinomycetota</taxon>
        <taxon>Actinomycetes</taxon>
        <taxon>Micromonosporales</taxon>
        <taxon>Micromonosporaceae</taxon>
        <taxon>Micromonospora</taxon>
    </lineage>
</organism>
<accession>A0ABW1HFB2</accession>